<evidence type="ECO:0000256" key="1">
    <source>
        <dbReference type="ARBA" id="ARBA00023235"/>
    </source>
</evidence>
<dbReference type="EMBL" id="JAAGNZ010000001">
    <property type="protein sequence ID" value="NEU68523.1"/>
    <property type="molecule type" value="Genomic_DNA"/>
</dbReference>
<comment type="caution">
    <text evidence="3">The sequence shown here is derived from an EMBL/GenBank/DDBJ whole genome shotgun (WGS) entry which is preliminary data.</text>
</comment>
<organism evidence="3 4">
    <name type="scientific">Spirosoma agri</name>
    <dbReference type="NCBI Taxonomy" id="1987381"/>
    <lineage>
        <taxon>Bacteria</taxon>
        <taxon>Pseudomonadati</taxon>
        <taxon>Bacteroidota</taxon>
        <taxon>Cytophagia</taxon>
        <taxon>Cytophagales</taxon>
        <taxon>Cytophagaceae</taxon>
        <taxon>Spirosoma</taxon>
    </lineage>
</organism>
<accession>A0A6M0INM6</accession>
<dbReference type="Gene3D" id="3.30.2350.10">
    <property type="entry name" value="Pseudouridine synthase"/>
    <property type="match status" value="1"/>
</dbReference>
<sequence length="244" mass="27290">MQPTSPVVDTPLPLAVLFQSADLVAINKPHGLLVHRSPIASDASEFAVQILRDQLGQRVYPVHRLDRKTGGVLLFALHEAMNSAMQKQFADGLVAKTYLAIVRGYTPDEQTIDYPLRRDDGVVQDAVTVLKTLQRTEIPLAFGKHATSRYSLVELTPSTGRMHQLRKHMAHILHPIIGDRPHGCNKQNKLFLDQFSMNTMLLHANHLAFTHPQTGDHISINAPLQAEFKRMMQTLFSNAHIGFV</sequence>
<evidence type="ECO:0000259" key="2">
    <source>
        <dbReference type="Pfam" id="PF00849"/>
    </source>
</evidence>
<dbReference type="PANTHER" id="PTHR21600:SF56">
    <property type="entry name" value="TRNA PSEUDOURIDINE SYNTHASE C"/>
    <property type="match status" value="1"/>
</dbReference>
<dbReference type="Proteomes" id="UP000477386">
    <property type="component" value="Unassembled WGS sequence"/>
</dbReference>
<dbReference type="PANTHER" id="PTHR21600">
    <property type="entry name" value="MITOCHONDRIAL RNA PSEUDOURIDINE SYNTHASE"/>
    <property type="match status" value="1"/>
</dbReference>
<dbReference type="GO" id="GO:0003723">
    <property type="term" value="F:RNA binding"/>
    <property type="evidence" value="ECO:0007669"/>
    <property type="project" value="InterPro"/>
</dbReference>
<protein>
    <submittedName>
        <fullName evidence="3">Pseudouridylate synthase</fullName>
    </submittedName>
</protein>
<dbReference type="Pfam" id="PF00849">
    <property type="entry name" value="PseudoU_synth_2"/>
    <property type="match status" value="1"/>
</dbReference>
<keyword evidence="4" id="KW-1185">Reference proteome</keyword>
<gene>
    <name evidence="3" type="ORF">GK091_16660</name>
</gene>
<feature type="domain" description="Pseudouridine synthase RsuA/RluA-like" evidence="2">
    <location>
        <begin position="22"/>
        <end position="171"/>
    </location>
</feature>
<name>A0A6M0INM6_9BACT</name>
<dbReference type="GO" id="GO:0000455">
    <property type="term" value="P:enzyme-directed rRNA pseudouridine synthesis"/>
    <property type="evidence" value="ECO:0007669"/>
    <property type="project" value="TreeGrafter"/>
</dbReference>
<proteinExistence type="predicted"/>
<keyword evidence="1" id="KW-0413">Isomerase</keyword>
<dbReference type="InterPro" id="IPR050188">
    <property type="entry name" value="RluA_PseudoU_synthase"/>
</dbReference>
<reference evidence="3 4" key="1">
    <citation type="submission" date="2020-02" db="EMBL/GenBank/DDBJ databases">
        <title>Draft genome sequence of two Spirosoma agri KCTC 52727 and Spirosoma terrae KCTC 52035.</title>
        <authorList>
            <person name="Rojas J."/>
            <person name="Ambika Manirajan B."/>
            <person name="Ratering S."/>
            <person name="Suarez C."/>
            <person name="Schnell S."/>
        </authorList>
    </citation>
    <scope>NUCLEOTIDE SEQUENCE [LARGE SCALE GENOMIC DNA]</scope>
    <source>
        <strain evidence="3 4">KCTC 52727</strain>
    </source>
</reference>
<dbReference type="RefSeq" id="WP_164040440.1">
    <property type="nucleotide sequence ID" value="NZ_JAAGNZ010000001.1"/>
</dbReference>
<evidence type="ECO:0000313" key="3">
    <source>
        <dbReference type="EMBL" id="NEU68523.1"/>
    </source>
</evidence>
<dbReference type="GO" id="GO:0009982">
    <property type="term" value="F:pseudouridine synthase activity"/>
    <property type="evidence" value="ECO:0007669"/>
    <property type="project" value="InterPro"/>
</dbReference>
<dbReference type="InterPro" id="IPR006145">
    <property type="entry name" value="PsdUridine_synth_RsuA/RluA"/>
</dbReference>
<dbReference type="SUPFAM" id="SSF55120">
    <property type="entry name" value="Pseudouridine synthase"/>
    <property type="match status" value="1"/>
</dbReference>
<evidence type="ECO:0000313" key="4">
    <source>
        <dbReference type="Proteomes" id="UP000477386"/>
    </source>
</evidence>
<dbReference type="AlphaFoldDB" id="A0A6M0INM6"/>
<dbReference type="GO" id="GO:0140098">
    <property type="term" value="F:catalytic activity, acting on RNA"/>
    <property type="evidence" value="ECO:0007669"/>
    <property type="project" value="UniProtKB-ARBA"/>
</dbReference>
<dbReference type="InterPro" id="IPR020103">
    <property type="entry name" value="PsdUridine_synth_cat_dom_sf"/>
</dbReference>